<dbReference type="InterPro" id="IPR022617">
    <property type="entry name" value="Rad60/SUMO-like_dom"/>
</dbReference>
<feature type="domain" description="Ubiquitin-like" evidence="1">
    <location>
        <begin position="269"/>
        <end position="338"/>
    </location>
</feature>
<dbReference type="InterPro" id="IPR050158">
    <property type="entry name" value="Ubiquitin_ubiquitin-like"/>
</dbReference>
<dbReference type="AlphaFoldDB" id="A0A0R3WI09"/>
<reference evidence="2 3" key="2">
    <citation type="submission" date="2018-11" db="EMBL/GenBank/DDBJ databases">
        <authorList>
            <consortium name="Pathogen Informatics"/>
        </authorList>
    </citation>
    <scope>NUCLEOTIDE SEQUENCE [LARGE SCALE GENOMIC DNA]</scope>
</reference>
<proteinExistence type="predicted"/>
<dbReference type="Proteomes" id="UP000274429">
    <property type="component" value="Unassembled WGS sequence"/>
</dbReference>
<keyword evidence="3" id="KW-1185">Reference proteome</keyword>
<dbReference type="PRINTS" id="PR00348">
    <property type="entry name" value="UBIQUITIN"/>
</dbReference>
<dbReference type="OrthoDB" id="442921at2759"/>
<dbReference type="PROSITE" id="PS50053">
    <property type="entry name" value="UBIQUITIN_2"/>
    <property type="match status" value="4"/>
</dbReference>
<dbReference type="InterPro" id="IPR029071">
    <property type="entry name" value="Ubiquitin-like_domsf"/>
</dbReference>
<name>A0A0R3WI09_HYDTA</name>
<accession>A0A0R3WI09</accession>
<organism evidence="4">
    <name type="scientific">Hydatigena taeniaeformis</name>
    <name type="common">Feline tapeworm</name>
    <name type="synonym">Taenia taeniaeformis</name>
    <dbReference type="NCBI Taxonomy" id="6205"/>
    <lineage>
        <taxon>Eukaryota</taxon>
        <taxon>Metazoa</taxon>
        <taxon>Spiralia</taxon>
        <taxon>Lophotrochozoa</taxon>
        <taxon>Platyhelminthes</taxon>
        <taxon>Cestoda</taxon>
        <taxon>Eucestoda</taxon>
        <taxon>Cyclophyllidea</taxon>
        <taxon>Taeniidae</taxon>
        <taxon>Hydatigera</taxon>
    </lineage>
</organism>
<gene>
    <name evidence="2" type="ORF">TTAC_LOCUS204</name>
</gene>
<protein>
    <submittedName>
        <fullName evidence="4">Ubiquitin-like domain-containing protein</fullName>
    </submittedName>
</protein>
<evidence type="ECO:0000313" key="4">
    <source>
        <dbReference type="WBParaSite" id="TTAC_0000020301-mRNA-1"/>
    </source>
</evidence>
<feature type="domain" description="Ubiquitin-like" evidence="1">
    <location>
        <begin position="1"/>
        <end position="71"/>
    </location>
</feature>
<dbReference type="Pfam" id="PF00240">
    <property type="entry name" value="ubiquitin"/>
    <property type="match status" value="2"/>
</dbReference>
<feature type="domain" description="Ubiquitin-like" evidence="1">
    <location>
        <begin position="181"/>
        <end position="249"/>
    </location>
</feature>
<dbReference type="Gene3D" id="3.10.20.90">
    <property type="entry name" value="Phosphatidylinositol 3-kinase Catalytic Subunit, Chain A, domain 1"/>
    <property type="match status" value="4"/>
</dbReference>
<dbReference type="SUPFAM" id="SSF54236">
    <property type="entry name" value="Ubiquitin-like"/>
    <property type="match status" value="4"/>
</dbReference>
<sequence>MQLRIIHRGSEILTLPTNANTPVLQVKTAIARLLGVPPNDQILTSRGVYLEDSRSLHDYEIAESGALELNLPLRYQKIISVRVVISPEEVYSIPTRSNATVAELRAEIAKRARNQNCDISNAFLVCSHWVLNDSRRLDEYEIADNACITIARALEPEKQPSIEPYDYCDDFAEEDSPSRMINVHLLRTDANPFTLRLDPSKPLKSIAKSVETKTGIPEEHQNFILSGRRVDSEKTPDDLLITEGESLYLSDGRIREVYPIFKGRNTNQNDILVHFEVGRDRISMNIPRDWTVKQVQQTLRYKSMMCGGKIDLYFNDVRLESRRTLADYGVSNGSVIHVKTLYL</sequence>
<dbReference type="InterPro" id="IPR019956">
    <property type="entry name" value="Ubiquitin_dom"/>
</dbReference>
<evidence type="ECO:0000313" key="3">
    <source>
        <dbReference type="Proteomes" id="UP000274429"/>
    </source>
</evidence>
<dbReference type="STRING" id="6205.A0A0R3WI09"/>
<evidence type="ECO:0000313" key="2">
    <source>
        <dbReference type="EMBL" id="VDM16069.1"/>
    </source>
</evidence>
<dbReference type="WBParaSite" id="TTAC_0000020301-mRNA-1">
    <property type="protein sequence ID" value="TTAC_0000020301-mRNA-1"/>
    <property type="gene ID" value="TTAC_0000020301"/>
</dbReference>
<reference evidence="4" key="1">
    <citation type="submission" date="2017-02" db="UniProtKB">
        <authorList>
            <consortium name="WormBaseParasite"/>
        </authorList>
    </citation>
    <scope>IDENTIFICATION</scope>
</reference>
<dbReference type="CDD" id="cd17039">
    <property type="entry name" value="Ubl_ubiquitin_like"/>
    <property type="match status" value="3"/>
</dbReference>
<dbReference type="PANTHER" id="PTHR10666">
    <property type="entry name" value="UBIQUITIN"/>
    <property type="match status" value="1"/>
</dbReference>
<dbReference type="SMART" id="SM00213">
    <property type="entry name" value="UBQ"/>
    <property type="match status" value="4"/>
</dbReference>
<dbReference type="Pfam" id="PF11976">
    <property type="entry name" value="Rad60-SLD"/>
    <property type="match status" value="1"/>
</dbReference>
<feature type="domain" description="Ubiquitin-like" evidence="1">
    <location>
        <begin position="79"/>
        <end position="150"/>
    </location>
</feature>
<evidence type="ECO:0000259" key="1">
    <source>
        <dbReference type="PROSITE" id="PS50053"/>
    </source>
</evidence>
<dbReference type="EMBL" id="UYWX01000013">
    <property type="protein sequence ID" value="VDM16069.1"/>
    <property type="molecule type" value="Genomic_DNA"/>
</dbReference>
<dbReference type="InterPro" id="IPR000626">
    <property type="entry name" value="Ubiquitin-like_dom"/>
</dbReference>